<dbReference type="RefSeq" id="WP_170141668.1">
    <property type="nucleotide sequence ID" value="NZ_BHGK01000001.1"/>
</dbReference>
<feature type="transmembrane region" description="Helical" evidence="1">
    <location>
        <begin position="7"/>
        <end position="40"/>
    </location>
</feature>
<reference evidence="3" key="1">
    <citation type="submission" date="2018-09" db="EMBL/GenBank/DDBJ databases">
        <title>Draft Genome Sequence of Mediterraneibacter sp. KCTC 15684.</title>
        <authorList>
            <person name="Kim J.S."/>
            <person name="Han K.I."/>
            <person name="Suh M.K."/>
            <person name="Lee K.C."/>
            <person name="Eom M.K."/>
            <person name="Lee J.H."/>
            <person name="Park S.H."/>
            <person name="Kang S.W."/>
            <person name="Park J.E."/>
            <person name="Oh B.S."/>
            <person name="Yu S.Y."/>
            <person name="Choi S.H."/>
            <person name="Lee D.H."/>
            <person name="Yoon H."/>
            <person name="Kim B."/>
            <person name="Yang S.J."/>
            <person name="Lee J.S."/>
        </authorList>
    </citation>
    <scope>NUCLEOTIDE SEQUENCE [LARGE SCALE GENOMIC DNA]</scope>
    <source>
        <strain evidence="3">KCTC 15684</strain>
    </source>
</reference>
<keyword evidence="1" id="KW-1133">Transmembrane helix</keyword>
<evidence type="ECO:0000313" key="3">
    <source>
        <dbReference type="Proteomes" id="UP000265643"/>
    </source>
</evidence>
<accession>A0A391NXA1</accession>
<protein>
    <submittedName>
        <fullName evidence="2">Uncharacterized protein</fullName>
    </submittedName>
</protein>
<comment type="caution">
    <text evidence="2">The sequence shown here is derived from an EMBL/GenBank/DDBJ whole genome shotgun (WGS) entry which is preliminary data.</text>
</comment>
<evidence type="ECO:0000313" key="2">
    <source>
        <dbReference type="EMBL" id="GCA65681.1"/>
    </source>
</evidence>
<name>A0A391NXA1_9FIRM</name>
<sequence>MKRVIGFALFCIAFGMILVLILPYVALEIFLILLFLFLGYHLFCC</sequence>
<proteinExistence type="predicted"/>
<dbReference type="EMBL" id="BHGK01000001">
    <property type="protein sequence ID" value="GCA65681.1"/>
    <property type="molecule type" value="Genomic_DNA"/>
</dbReference>
<dbReference type="Proteomes" id="UP000265643">
    <property type="component" value="Unassembled WGS sequence"/>
</dbReference>
<keyword evidence="3" id="KW-1185">Reference proteome</keyword>
<gene>
    <name evidence="2" type="ORF">KGMB01110_01170</name>
</gene>
<organism evidence="2 3">
    <name type="scientific">Mediterraneibacter butyricigenes</name>
    <dbReference type="NCBI Taxonomy" id="2316025"/>
    <lineage>
        <taxon>Bacteria</taxon>
        <taxon>Bacillati</taxon>
        <taxon>Bacillota</taxon>
        <taxon>Clostridia</taxon>
        <taxon>Lachnospirales</taxon>
        <taxon>Lachnospiraceae</taxon>
        <taxon>Mediterraneibacter</taxon>
    </lineage>
</organism>
<keyword evidence="1" id="KW-0472">Membrane</keyword>
<keyword evidence="1" id="KW-0812">Transmembrane</keyword>
<evidence type="ECO:0000256" key="1">
    <source>
        <dbReference type="SAM" id="Phobius"/>
    </source>
</evidence>
<dbReference type="AlphaFoldDB" id="A0A391NXA1"/>